<protein>
    <submittedName>
        <fullName evidence="3">EC82 protein</fullName>
    </submittedName>
</protein>
<feature type="non-terminal residue" evidence="3">
    <location>
        <position position="61"/>
    </location>
</feature>
<feature type="signal peptide" evidence="1">
    <location>
        <begin position="1"/>
        <end position="25"/>
    </location>
</feature>
<dbReference type="EMBL" id="HE651245">
    <property type="protein sequence ID" value="CCF70964.1"/>
    <property type="molecule type" value="mRNA"/>
</dbReference>
<dbReference type="Gene3D" id="3.90.1140.10">
    <property type="entry name" value="Cyclic phosphodiesterase"/>
    <property type="match status" value="1"/>
</dbReference>
<keyword evidence="1" id="KW-0732">Signal</keyword>
<sequence length="61" mass="6488">MHLLGTVHLTLGVMTLLKAKDPAKATEGFNSIKSTIPTKSVKISLCSLQTFPSTNACHSAF</sequence>
<accession>I2G7G2</accession>
<evidence type="ECO:0000256" key="1">
    <source>
        <dbReference type="SAM" id="SignalP"/>
    </source>
</evidence>
<dbReference type="Pfam" id="PF10469">
    <property type="entry name" value="AKAP7_NLS"/>
    <property type="match status" value="1"/>
</dbReference>
<feature type="chain" id="PRO_5003659581" evidence="1">
    <location>
        <begin position="26"/>
        <end position="61"/>
    </location>
</feature>
<dbReference type="AlphaFoldDB" id="I2G7G2"/>
<organism evidence="3">
    <name type="scientific">Colletotrichum higginsianum</name>
    <dbReference type="NCBI Taxonomy" id="80884"/>
    <lineage>
        <taxon>Eukaryota</taxon>
        <taxon>Fungi</taxon>
        <taxon>Dikarya</taxon>
        <taxon>Ascomycota</taxon>
        <taxon>Pezizomycotina</taxon>
        <taxon>Sordariomycetes</taxon>
        <taxon>Hypocreomycetidae</taxon>
        <taxon>Glomerellales</taxon>
        <taxon>Glomerellaceae</taxon>
        <taxon>Colletotrichum</taxon>
        <taxon>Colletotrichum destructivum species complex</taxon>
    </lineage>
</organism>
<reference evidence="3" key="2">
    <citation type="submission" date="2012-01" db="EMBL/GenBank/DDBJ databases">
        <authorList>
            <person name="Kleemann D."/>
        </authorList>
    </citation>
    <scope>NUCLEOTIDE SEQUENCE</scope>
    <source>
        <strain evidence="3">IMI349063A</strain>
        <tissue evidence="3">Infected leaf material</tissue>
    </source>
</reference>
<evidence type="ECO:0000313" key="3">
    <source>
        <dbReference type="EMBL" id="CCF70964.1"/>
    </source>
</evidence>
<gene>
    <name evidence="3" type="primary">EC82</name>
</gene>
<evidence type="ECO:0000259" key="2">
    <source>
        <dbReference type="Pfam" id="PF10469"/>
    </source>
</evidence>
<feature type="domain" description="A-kinase anchor protein 7-like phosphoesterase" evidence="2">
    <location>
        <begin position="6"/>
        <end position="51"/>
    </location>
</feature>
<name>I2G7G2_9PEZI</name>
<reference evidence="3" key="1">
    <citation type="journal article" date="2012" name="PLoS Pathog.">
        <title>Sequential delivery of host-induced virulence effectors by appressoria and intracellular hyphae of the phytopathogen Colletotrichum higginsianum.</title>
        <authorList>
            <person name="Kleemann J."/>
            <person name="Rincon-Rivera L.J."/>
            <person name="Takahara H."/>
            <person name="Neumann U."/>
            <person name="van Themaat E.V.L."/>
            <person name="van der Does H.C."/>
            <person name="Hacquard S."/>
            <person name="Stueber K."/>
            <person name="Will I."/>
            <person name="Schmalenbach W."/>
            <person name="Schmelzer E."/>
            <person name="O'Connell R."/>
        </authorList>
    </citation>
    <scope>NUCLEOTIDE SEQUENCE</scope>
    <source>
        <strain evidence="3">IMI349063A</strain>
        <tissue evidence="3">Infected leaf material</tissue>
    </source>
</reference>
<proteinExistence type="evidence at transcript level"/>
<dbReference type="InterPro" id="IPR019510">
    <property type="entry name" value="AKAP7-like_phosphoesterase"/>
</dbReference>